<gene>
    <name evidence="1" type="ORF">FHETE_7705</name>
</gene>
<dbReference type="EMBL" id="JAAGWQ010000154">
    <property type="protein sequence ID" value="KAF5662960.1"/>
    <property type="molecule type" value="Genomic_DNA"/>
</dbReference>
<dbReference type="Proteomes" id="UP000567885">
    <property type="component" value="Unassembled WGS sequence"/>
</dbReference>
<proteinExistence type="predicted"/>
<evidence type="ECO:0000313" key="1">
    <source>
        <dbReference type="EMBL" id="KAF5662960.1"/>
    </source>
</evidence>
<dbReference type="OrthoDB" id="4500473at2759"/>
<dbReference type="AlphaFoldDB" id="A0A8H5WLF4"/>
<protein>
    <submittedName>
        <fullName evidence="1">Uncharacterized protein</fullName>
    </submittedName>
</protein>
<evidence type="ECO:0000313" key="2">
    <source>
        <dbReference type="Proteomes" id="UP000567885"/>
    </source>
</evidence>
<organism evidence="1 2">
    <name type="scientific">Fusarium heterosporum</name>
    <dbReference type="NCBI Taxonomy" id="42747"/>
    <lineage>
        <taxon>Eukaryota</taxon>
        <taxon>Fungi</taxon>
        <taxon>Dikarya</taxon>
        <taxon>Ascomycota</taxon>
        <taxon>Pezizomycotina</taxon>
        <taxon>Sordariomycetes</taxon>
        <taxon>Hypocreomycetidae</taxon>
        <taxon>Hypocreales</taxon>
        <taxon>Nectriaceae</taxon>
        <taxon>Fusarium</taxon>
        <taxon>Fusarium heterosporum species complex</taxon>
    </lineage>
</organism>
<accession>A0A8H5WLF4</accession>
<name>A0A8H5WLF4_FUSHE</name>
<sequence>MSSVKTYILAPNFQYKLSGPIQIGNIIANPFQPARYLSSLSEEKSPEVESITEYDHEIVREEGRSIGVGFWAQFLQSINANVDINRRKDLLREYNVAELETRYMRSEPMDDDIELSQRLAEPRVQSAIHAGRFGRQPVYMITGLKIARGLSVRTASDKAIGGGVGATVPVTESISIGGAITNERRSGISDAFTGGEEAIIFAYQLHKITYRVRKQNFSTGIFESEAAFLHDGDEPSDDSEGFGVGMATTMGLETDGITLETHEMVDAERVRYECISAKGAA</sequence>
<reference evidence="1 2" key="1">
    <citation type="submission" date="2020-05" db="EMBL/GenBank/DDBJ databases">
        <title>Identification and distribution of gene clusters putatively required for synthesis of sphingolipid metabolism inhibitors in phylogenetically diverse species of the filamentous fungus Fusarium.</title>
        <authorList>
            <person name="Kim H.-S."/>
            <person name="Busman M."/>
            <person name="Brown D.W."/>
            <person name="Divon H."/>
            <person name="Uhlig S."/>
            <person name="Proctor R.H."/>
        </authorList>
    </citation>
    <scope>NUCLEOTIDE SEQUENCE [LARGE SCALE GENOMIC DNA]</scope>
    <source>
        <strain evidence="1 2">NRRL 20693</strain>
    </source>
</reference>
<comment type="caution">
    <text evidence="1">The sequence shown here is derived from an EMBL/GenBank/DDBJ whole genome shotgun (WGS) entry which is preliminary data.</text>
</comment>
<keyword evidence="2" id="KW-1185">Reference proteome</keyword>